<evidence type="ECO:0000313" key="1">
    <source>
        <dbReference type="EMBL" id="VDP23560.1"/>
    </source>
</evidence>
<organism evidence="2 3">
    <name type="scientific">Heligmosomoides polygyrus</name>
    <name type="common">Parasitic roundworm</name>
    <dbReference type="NCBI Taxonomy" id="6339"/>
    <lineage>
        <taxon>Eukaryota</taxon>
        <taxon>Metazoa</taxon>
        <taxon>Ecdysozoa</taxon>
        <taxon>Nematoda</taxon>
        <taxon>Chromadorea</taxon>
        <taxon>Rhabditida</taxon>
        <taxon>Rhabditina</taxon>
        <taxon>Rhabditomorpha</taxon>
        <taxon>Strongyloidea</taxon>
        <taxon>Heligmosomidae</taxon>
        <taxon>Heligmosomoides</taxon>
    </lineage>
</organism>
<evidence type="ECO:0000313" key="2">
    <source>
        <dbReference type="Proteomes" id="UP000050761"/>
    </source>
</evidence>
<dbReference type="PANTHER" id="PTHR23208:SF36">
    <property type="entry name" value="LYSOZYME-RELATED"/>
    <property type="match status" value="1"/>
</dbReference>
<dbReference type="WBParaSite" id="HPBE_0002114701-mRNA-1">
    <property type="protein sequence ID" value="HPBE_0002114701-mRNA-1"/>
    <property type="gene ID" value="HPBE_0002114701"/>
</dbReference>
<dbReference type="InterPro" id="IPR051595">
    <property type="entry name" value="GH25_Enzymes"/>
</dbReference>
<reference evidence="3" key="2">
    <citation type="submission" date="2019-09" db="UniProtKB">
        <authorList>
            <consortium name="WormBaseParasite"/>
        </authorList>
    </citation>
    <scope>IDENTIFICATION</scope>
</reference>
<gene>
    <name evidence="1" type="ORF">HPBE_LOCUS21146</name>
</gene>
<evidence type="ECO:0000313" key="3">
    <source>
        <dbReference type="WBParaSite" id="HPBE_0002114701-mRNA-1"/>
    </source>
</evidence>
<keyword evidence="2" id="KW-1185">Reference proteome</keyword>
<reference evidence="1 2" key="1">
    <citation type="submission" date="2018-11" db="EMBL/GenBank/DDBJ databases">
        <authorList>
            <consortium name="Pathogen Informatics"/>
        </authorList>
    </citation>
    <scope>NUCLEOTIDE SEQUENCE [LARGE SCALE GENOMIC DNA]</scope>
</reference>
<dbReference type="GO" id="GO:0045087">
    <property type="term" value="P:innate immune response"/>
    <property type="evidence" value="ECO:0007669"/>
    <property type="project" value="TreeGrafter"/>
</dbReference>
<dbReference type="GO" id="GO:0007165">
    <property type="term" value="P:signal transduction"/>
    <property type="evidence" value="ECO:0007669"/>
    <property type="project" value="TreeGrafter"/>
</dbReference>
<dbReference type="AlphaFoldDB" id="A0A183GFH5"/>
<name>A0A183GFH5_HELPZ</name>
<sequence>MQRFSLLAISSYKMANSINSVDGATAGYEATLVGGNPDDLASCMNLKRLAKSAAAKTENAKMAALNEKLDGPQGENTRVFKTMKSAITEASRVMNYLVFLATLFAVCATAEAMPKATQLQNAVDLWGPATPEQLQCLKDSGYAKVIFCSASAHSTFITSAFDIHHGDGQLDKYVLENTRSAQKADLDVEYYMLPLIPSQKTGAEQFKVVYDGLASGGFTMKFLWIQENRRGGKGWTWCGNKYYFHRDQAENVALINDMVAAAKVLCFLWKLQSAEHCCNVTN</sequence>
<accession>A0A3P8BZ64</accession>
<dbReference type="Proteomes" id="UP000050761">
    <property type="component" value="Unassembled WGS sequence"/>
</dbReference>
<accession>A0A183GFH5</accession>
<proteinExistence type="predicted"/>
<dbReference type="EMBL" id="UZAH01032735">
    <property type="protein sequence ID" value="VDP23560.1"/>
    <property type="molecule type" value="Genomic_DNA"/>
</dbReference>
<protein>
    <submittedName>
        <fullName evidence="3">NAD(P)-bd_dom domain-containing protein</fullName>
    </submittedName>
</protein>
<dbReference type="PANTHER" id="PTHR23208">
    <property type="entry name" value="LYSOZYME PROTEIN"/>
    <property type="match status" value="1"/>
</dbReference>